<protein>
    <submittedName>
        <fullName evidence="1">Uncharacterized protein</fullName>
    </submittedName>
</protein>
<evidence type="ECO:0000313" key="1">
    <source>
        <dbReference type="EMBL" id="CEG50305.1"/>
    </source>
</evidence>
<sequence>MCDARLSQLFEGDNQSFLVAAPRQGVCVCRGHQIFHCGDESVRFIAVVSEVNYLKNRRLKVMFYHANWICLTPSNCDGKAESALSVVPIMRSTEAP</sequence>
<dbReference type="Proteomes" id="UP000054928">
    <property type="component" value="Unassembled WGS sequence"/>
</dbReference>
<proteinExistence type="predicted"/>
<accession>A0A0P1B8X6</accession>
<dbReference type="RefSeq" id="XP_024586674.1">
    <property type="nucleotide sequence ID" value="XM_024721591.1"/>
</dbReference>
<organism evidence="1 2">
    <name type="scientific">Plasmopara halstedii</name>
    <name type="common">Downy mildew of sunflower</name>
    <dbReference type="NCBI Taxonomy" id="4781"/>
    <lineage>
        <taxon>Eukaryota</taxon>
        <taxon>Sar</taxon>
        <taxon>Stramenopiles</taxon>
        <taxon>Oomycota</taxon>
        <taxon>Peronosporomycetes</taxon>
        <taxon>Peronosporales</taxon>
        <taxon>Peronosporaceae</taxon>
        <taxon>Plasmopara</taxon>
    </lineage>
</organism>
<keyword evidence="2" id="KW-1185">Reference proteome</keyword>
<reference evidence="2" key="1">
    <citation type="submission" date="2014-09" db="EMBL/GenBank/DDBJ databases">
        <authorList>
            <person name="Sharma Rahul"/>
            <person name="Thines Marco"/>
        </authorList>
    </citation>
    <scope>NUCLEOTIDE SEQUENCE [LARGE SCALE GENOMIC DNA]</scope>
</reference>
<dbReference type="GeneID" id="36403081"/>
<dbReference type="EMBL" id="CCYD01003101">
    <property type="protein sequence ID" value="CEG50305.1"/>
    <property type="molecule type" value="Genomic_DNA"/>
</dbReference>
<dbReference type="AlphaFoldDB" id="A0A0P1B8X6"/>
<name>A0A0P1B8X6_PLAHL</name>
<evidence type="ECO:0000313" key="2">
    <source>
        <dbReference type="Proteomes" id="UP000054928"/>
    </source>
</evidence>